<dbReference type="SUPFAM" id="SSF47336">
    <property type="entry name" value="ACP-like"/>
    <property type="match status" value="1"/>
</dbReference>
<dbReference type="GO" id="GO:0044550">
    <property type="term" value="P:secondary metabolite biosynthetic process"/>
    <property type="evidence" value="ECO:0007669"/>
    <property type="project" value="TreeGrafter"/>
</dbReference>
<dbReference type="NCBIfam" id="TIGR01733">
    <property type="entry name" value="AA-adenyl-dom"/>
    <property type="match status" value="1"/>
</dbReference>
<keyword evidence="2" id="KW-0597">Phosphoprotein</keyword>
<evidence type="ECO:0000256" key="1">
    <source>
        <dbReference type="ARBA" id="ARBA00022450"/>
    </source>
</evidence>
<dbReference type="GO" id="GO:0005737">
    <property type="term" value="C:cytoplasm"/>
    <property type="evidence" value="ECO:0007669"/>
    <property type="project" value="TreeGrafter"/>
</dbReference>
<dbReference type="InterPro" id="IPR000873">
    <property type="entry name" value="AMP-dep_synth/lig_dom"/>
</dbReference>
<dbReference type="Gene3D" id="2.30.38.10">
    <property type="entry name" value="Luciferase, Domain 3"/>
    <property type="match status" value="1"/>
</dbReference>
<comment type="caution">
    <text evidence="4">The sequence shown here is derived from an EMBL/GenBank/DDBJ whole genome shotgun (WGS) entry which is preliminary data.</text>
</comment>
<dbReference type="Pfam" id="PF00501">
    <property type="entry name" value="AMP-binding"/>
    <property type="match status" value="1"/>
</dbReference>
<dbReference type="InterPro" id="IPR020802">
    <property type="entry name" value="TesA-like"/>
</dbReference>
<dbReference type="PANTHER" id="PTHR45527">
    <property type="entry name" value="NONRIBOSOMAL PEPTIDE SYNTHETASE"/>
    <property type="match status" value="1"/>
</dbReference>
<dbReference type="GO" id="GO:0031177">
    <property type="term" value="F:phosphopantetheine binding"/>
    <property type="evidence" value="ECO:0007669"/>
    <property type="project" value="InterPro"/>
</dbReference>
<keyword evidence="5" id="KW-1185">Reference proteome</keyword>
<name>A0A3A8PAK3_9BACT</name>
<dbReference type="InterPro" id="IPR010071">
    <property type="entry name" value="AA_adenyl_dom"/>
</dbReference>
<keyword evidence="1" id="KW-0596">Phosphopantetheine</keyword>
<organism evidence="4 5">
    <name type="scientific">Corallococcus aberystwythensis</name>
    <dbReference type="NCBI Taxonomy" id="2316722"/>
    <lineage>
        <taxon>Bacteria</taxon>
        <taxon>Pseudomonadati</taxon>
        <taxon>Myxococcota</taxon>
        <taxon>Myxococcia</taxon>
        <taxon>Myxococcales</taxon>
        <taxon>Cystobacterineae</taxon>
        <taxon>Myxococcaceae</taxon>
        <taxon>Corallococcus</taxon>
    </lineage>
</organism>
<gene>
    <name evidence="4" type="ORF">D7W81_40460</name>
</gene>
<dbReference type="InterPro" id="IPR025110">
    <property type="entry name" value="AMP-bd_C"/>
</dbReference>
<accession>A0A3A8PAK3</accession>
<dbReference type="CDD" id="cd05930">
    <property type="entry name" value="A_NRPS"/>
    <property type="match status" value="1"/>
</dbReference>
<dbReference type="InterPro" id="IPR029058">
    <property type="entry name" value="AB_hydrolase_fold"/>
</dbReference>
<dbReference type="PANTHER" id="PTHR45527:SF1">
    <property type="entry name" value="FATTY ACID SYNTHASE"/>
    <property type="match status" value="1"/>
</dbReference>
<dbReference type="InterPro" id="IPR020806">
    <property type="entry name" value="PKS_PP-bd"/>
</dbReference>
<dbReference type="PROSITE" id="PS00455">
    <property type="entry name" value="AMP_BINDING"/>
    <property type="match status" value="1"/>
</dbReference>
<dbReference type="SMART" id="SM00824">
    <property type="entry name" value="PKS_TE"/>
    <property type="match status" value="1"/>
</dbReference>
<dbReference type="Pfam" id="PF13193">
    <property type="entry name" value="AMP-binding_C"/>
    <property type="match status" value="1"/>
</dbReference>
<dbReference type="InterPro" id="IPR001031">
    <property type="entry name" value="Thioesterase"/>
</dbReference>
<dbReference type="Gene3D" id="3.30.300.30">
    <property type="match status" value="1"/>
</dbReference>
<dbReference type="Pfam" id="PF00550">
    <property type="entry name" value="PP-binding"/>
    <property type="match status" value="1"/>
</dbReference>
<dbReference type="Gene3D" id="3.40.50.1820">
    <property type="entry name" value="alpha/beta hydrolase"/>
    <property type="match status" value="1"/>
</dbReference>
<dbReference type="InterPro" id="IPR020845">
    <property type="entry name" value="AMP-binding_CS"/>
</dbReference>
<dbReference type="EMBL" id="RAWK01000472">
    <property type="protein sequence ID" value="RKH51561.1"/>
    <property type="molecule type" value="Genomic_DNA"/>
</dbReference>
<feature type="domain" description="Carrier" evidence="3">
    <location>
        <begin position="455"/>
        <end position="530"/>
    </location>
</feature>
<dbReference type="Gene3D" id="1.10.1200.10">
    <property type="entry name" value="ACP-like"/>
    <property type="match status" value="1"/>
</dbReference>
<dbReference type="Gene3D" id="3.40.50.980">
    <property type="match status" value="2"/>
</dbReference>
<dbReference type="FunFam" id="1.10.1200.10:FF:000016">
    <property type="entry name" value="Non-ribosomal peptide synthase"/>
    <property type="match status" value="1"/>
</dbReference>
<dbReference type="GO" id="GO:0043041">
    <property type="term" value="P:amino acid activation for nonribosomal peptide biosynthetic process"/>
    <property type="evidence" value="ECO:0007669"/>
    <property type="project" value="TreeGrafter"/>
</dbReference>
<reference evidence="5" key="1">
    <citation type="submission" date="2018-09" db="EMBL/GenBank/DDBJ databases">
        <authorList>
            <person name="Livingstone P.G."/>
            <person name="Whitworth D.E."/>
        </authorList>
    </citation>
    <scope>NUCLEOTIDE SEQUENCE [LARGE SCALE GENOMIC DNA]</scope>
    <source>
        <strain evidence="5">AB050A</strain>
    </source>
</reference>
<protein>
    <submittedName>
        <fullName evidence="4">Amino acid adenylation domain-containing protein</fullName>
    </submittedName>
</protein>
<evidence type="ECO:0000313" key="5">
    <source>
        <dbReference type="Proteomes" id="UP000267003"/>
    </source>
</evidence>
<dbReference type="InterPro" id="IPR045851">
    <property type="entry name" value="AMP-bd_C_sf"/>
</dbReference>
<dbReference type="SUPFAM" id="SSF56801">
    <property type="entry name" value="Acetyl-CoA synthetase-like"/>
    <property type="match status" value="1"/>
</dbReference>
<dbReference type="Pfam" id="PF00975">
    <property type="entry name" value="Thioesterase"/>
    <property type="match status" value="1"/>
</dbReference>
<sequence length="813" mass="88215">MLAILKAGAAYLPLDPTLPAQRRAFMLQDAAVQVIVGQEHLRDGFSDTRLAWLGVEEATGTGQDAETPPESGATALDAAYVIYTSGSTSHPKGVVVPHRALVNYTLAAIEQYGLRPEDRALQFASVSFDASAEEIFPTLCRGATLVPRTEAMLESTRAFLDACREHAISVLNLPTAFWHELTADLGNGPTVLPDSVRLIIIGGEKASPEHLARWRRQVGSHPRLVNTYGPTEATIVATLAELAESSVPDGAELPIGRPVRNVRVHVLDTRLHPVPVGVTGELFIGGEGVARGYLGRPDLTAERFLPDPFSSEPGARLYRTGDLVRWRSETGLTYVGRNDHQVKLRGFRIELGEIEAQLLAHPHVRDSVVAPRAYSAHDTRLVAWVTLREDGPAVTEASVEASLRAHLADRLPAYMLPFRIQVLERLPLTANGKVDRAALPLPEAGAQDAALERQAPRDATEQVLADLWREVLSTGEPDMRDDFFAVGGHSLLALRLMGRIERRLGVALPLDTLFHAPTLEALARQVRERTPGRASSLRVLLRQGDDGPPVFLIHPVGGHLLCYHELVRRLRSPRTLYGLQAPGAEGGPVEPATLEALAERYIEQLREVQPTGPYQLAGWSVGGVIAFEMARQLTRAGQEVGTLVAIDALPANDADRDVTEEEQASEAALLLALDSGMPEAEARERLVTQGVSGLLMHVQQSADLPAERSRERVQHMLQLFLRNARAHNQYRPQPLAGSLVLIEARERPAGLAPFADVWRPLIQGALHTTVVPGSHDTVLTAPNVESVARVLDEALGAAGAAAPHLTAAERRGR</sequence>
<proteinExistence type="predicted"/>
<dbReference type="FunFam" id="3.30.300.30:FF:000010">
    <property type="entry name" value="Enterobactin synthetase component F"/>
    <property type="match status" value="1"/>
</dbReference>
<dbReference type="InterPro" id="IPR036736">
    <property type="entry name" value="ACP-like_sf"/>
</dbReference>
<dbReference type="PROSITE" id="PS50075">
    <property type="entry name" value="CARRIER"/>
    <property type="match status" value="1"/>
</dbReference>
<dbReference type="FunFam" id="2.30.38.10:FF:000001">
    <property type="entry name" value="Non-ribosomal peptide synthetase PvdI"/>
    <property type="match status" value="1"/>
</dbReference>
<dbReference type="Proteomes" id="UP000267003">
    <property type="component" value="Unassembled WGS sequence"/>
</dbReference>
<dbReference type="AlphaFoldDB" id="A0A3A8PAK3"/>
<evidence type="ECO:0000259" key="3">
    <source>
        <dbReference type="PROSITE" id="PS50075"/>
    </source>
</evidence>
<evidence type="ECO:0000313" key="4">
    <source>
        <dbReference type="EMBL" id="RKH51561.1"/>
    </source>
</evidence>
<dbReference type="GO" id="GO:0072330">
    <property type="term" value="P:monocarboxylic acid biosynthetic process"/>
    <property type="evidence" value="ECO:0007669"/>
    <property type="project" value="UniProtKB-ARBA"/>
</dbReference>
<dbReference type="SUPFAM" id="SSF53474">
    <property type="entry name" value="alpha/beta-Hydrolases"/>
    <property type="match status" value="1"/>
</dbReference>
<dbReference type="SMART" id="SM00823">
    <property type="entry name" value="PKS_PP"/>
    <property type="match status" value="1"/>
</dbReference>
<dbReference type="InterPro" id="IPR009081">
    <property type="entry name" value="PP-bd_ACP"/>
</dbReference>
<evidence type="ECO:0000256" key="2">
    <source>
        <dbReference type="ARBA" id="ARBA00022553"/>
    </source>
</evidence>